<feature type="compositionally biased region" description="Pro residues" evidence="1">
    <location>
        <begin position="196"/>
        <end position="210"/>
    </location>
</feature>
<keyword evidence="3" id="KW-1185">Reference proteome</keyword>
<evidence type="ECO:0000313" key="3">
    <source>
        <dbReference type="Proteomes" id="UP000823674"/>
    </source>
</evidence>
<feature type="compositionally biased region" description="Polar residues" evidence="1">
    <location>
        <begin position="70"/>
        <end position="88"/>
    </location>
</feature>
<feature type="non-terminal residue" evidence="2">
    <location>
        <position position="1"/>
    </location>
</feature>
<feature type="compositionally biased region" description="Polar residues" evidence="1">
    <location>
        <begin position="238"/>
        <end position="247"/>
    </location>
</feature>
<accession>A0ABQ7MMF5</accession>
<feature type="region of interest" description="Disordered" evidence="1">
    <location>
        <begin position="1"/>
        <end position="23"/>
    </location>
</feature>
<proteinExistence type="predicted"/>
<dbReference type="Proteomes" id="UP000823674">
    <property type="component" value="Chromosome A04"/>
</dbReference>
<protein>
    <submittedName>
        <fullName evidence="2">Uncharacterized protein</fullName>
    </submittedName>
</protein>
<feature type="compositionally biased region" description="Polar residues" evidence="1">
    <location>
        <begin position="355"/>
        <end position="371"/>
    </location>
</feature>
<feature type="region of interest" description="Disordered" evidence="1">
    <location>
        <begin position="36"/>
        <end position="121"/>
    </location>
</feature>
<feature type="compositionally biased region" description="Low complexity" evidence="1">
    <location>
        <begin position="311"/>
        <end position="330"/>
    </location>
</feature>
<feature type="region of interest" description="Disordered" evidence="1">
    <location>
        <begin position="311"/>
        <end position="343"/>
    </location>
</feature>
<feature type="compositionally biased region" description="Basic and acidic residues" evidence="1">
    <location>
        <begin position="225"/>
        <end position="237"/>
    </location>
</feature>
<feature type="region of interest" description="Disordered" evidence="1">
    <location>
        <begin position="355"/>
        <end position="385"/>
    </location>
</feature>
<dbReference type="EMBL" id="JADBGQ010000004">
    <property type="protein sequence ID" value="KAG5399918.1"/>
    <property type="molecule type" value="Genomic_DNA"/>
</dbReference>
<reference evidence="2 3" key="1">
    <citation type="submission" date="2021-03" db="EMBL/GenBank/DDBJ databases">
        <authorList>
            <person name="King G.J."/>
            <person name="Bancroft I."/>
            <person name="Baten A."/>
            <person name="Bloomfield J."/>
            <person name="Borpatragohain P."/>
            <person name="He Z."/>
            <person name="Irish N."/>
            <person name="Irwin J."/>
            <person name="Liu K."/>
            <person name="Mauleon R.P."/>
            <person name="Moore J."/>
            <person name="Morris R."/>
            <person name="Ostergaard L."/>
            <person name="Wang B."/>
            <person name="Wells R."/>
        </authorList>
    </citation>
    <scope>NUCLEOTIDE SEQUENCE [LARGE SCALE GENOMIC DNA]</scope>
    <source>
        <strain evidence="2">R-o-18</strain>
        <tissue evidence="2">Leaf</tissue>
    </source>
</reference>
<feature type="compositionally biased region" description="Pro residues" evidence="1">
    <location>
        <begin position="151"/>
        <end position="167"/>
    </location>
</feature>
<sequence length="444" mass="48554">GRLHHLKRNNSSPPVPKTNKWVANPWFLGNSNSVLSPLLRTADDNPPDPFPPDPDPDNPLSLSRFPPLNSPASRSPKTSRSLLQTPPRSSVSKVSSSTQTAAASAKANPNSSAVPSFSRSTGTVQFDSQNFKILPLKSPIQTNRASKLSPFAPPLNPLPKFPIPPSNQNPNCSSSTAKTPILNPDPNLCSSSATHHPPPPLNVQPPPPYPKTHNSTSTPPVDPPLVERIRKSQDKSLSRQAPPSFSDSGRPRVLIPDSVFQKGAELHRDFIICYFNGRPPPFNHIQSVLNHLWGKGLCKVSWPSTSHEVPVSLAPPAASLSPQGSSAPSPLSQPPPVPIPVTQTTLPTLNLKTSNQLVPYNHSPPSSSPDSYTKPPLKRPRPGHSSQGCLYWTWTERNARLHRNTSRPFDVITRLLDRQIKDRILSFRTFNPSVSSIMMQQWLS</sequence>
<gene>
    <name evidence="2" type="primary">A04p005940.1_BraROA</name>
    <name evidence="2" type="ORF">IGI04_014525</name>
</gene>
<comment type="caution">
    <text evidence="2">The sequence shown here is derived from an EMBL/GenBank/DDBJ whole genome shotgun (WGS) entry which is preliminary data.</text>
</comment>
<evidence type="ECO:0000256" key="1">
    <source>
        <dbReference type="SAM" id="MobiDB-lite"/>
    </source>
</evidence>
<evidence type="ECO:0000313" key="2">
    <source>
        <dbReference type="EMBL" id="KAG5399918.1"/>
    </source>
</evidence>
<feature type="region of interest" description="Disordered" evidence="1">
    <location>
        <begin position="145"/>
        <end position="252"/>
    </location>
</feature>
<name>A0ABQ7MMF5_BRACM</name>
<feature type="compositionally biased region" description="Low complexity" evidence="1">
    <location>
        <begin position="89"/>
        <end position="116"/>
    </location>
</feature>
<organism evidence="2 3">
    <name type="scientific">Brassica rapa subsp. trilocularis</name>
    <dbReference type="NCBI Taxonomy" id="1813537"/>
    <lineage>
        <taxon>Eukaryota</taxon>
        <taxon>Viridiplantae</taxon>
        <taxon>Streptophyta</taxon>
        <taxon>Embryophyta</taxon>
        <taxon>Tracheophyta</taxon>
        <taxon>Spermatophyta</taxon>
        <taxon>Magnoliopsida</taxon>
        <taxon>eudicotyledons</taxon>
        <taxon>Gunneridae</taxon>
        <taxon>Pentapetalae</taxon>
        <taxon>rosids</taxon>
        <taxon>malvids</taxon>
        <taxon>Brassicales</taxon>
        <taxon>Brassicaceae</taxon>
        <taxon>Brassiceae</taxon>
        <taxon>Brassica</taxon>
    </lineage>
</organism>